<dbReference type="PANTHER" id="PTHR30572:SF4">
    <property type="entry name" value="ABC TRANSPORTER PERMEASE YTRF"/>
    <property type="match status" value="1"/>
</dbReference>
<keyword evidence="4 7" id="KW-1133">Transmembrane helix</keyword>
<dbReference type="Proteomes" id="UP000218767">
    <property type="component" value="Unassembled WGS sequence"/>
</dbReference>
<evidence type="ECO:0000256" key="6">
    <source>
        <dbReference type="ARBA" id="ARBA00038076"/>
    </source>
</evidence>
<keyword evidence="5 7" id="KW-0472">Membrane</keyword>
<keyword evidence="3 7" id="KW-0812">Transmembrane</keyword>
<dbReference type="Pfam" id="PF02687">
    <property type="entry name" value="FtsX"/>
    <property type="match status" value="2"/>
</dbReference>
<feature type="transmembrane region" description="Helical" evidence="7">
    <location>
        <begin position="20"/>
        <end position="42"/>
    </location>
</feature>
<feature type="domain" description="ABC3 transporter permease C-terminal" evidence="8">
    <location>
        <begin position="699"/>
        <end position="811"/>
    </location>
</feature>
<evidence type="ECO:0008006" key="12">
    <source>
        <dbReference type="Google" id="ProtNLM"/>
    </source>
</evidence>
<dbReference type="EMBL" id="NVUL01000053">
    <property type="protein sequence ID" value="PCI76731.1"/>
    <property type="molecule type" value="Genomic_DNA"/>
</dbReference>
<reference evidence="11" key="1">
    <citation type="submission" date="2017-08" db="EMBL/GenBank/DDBJ databases">
        <title>A dynamic microbial community with high functional redundancy inhabits the cold, oxic subseafloor aquifer.</title>
        <authorList>
            <person name="Tully B.J."/>
            <person name="Wheat C.G."/>
            <person name="Glazer B.T."/>
            <person name="Huber J.A."/>
        </authorList>
    </citation>
    <scope>NUCLEOTIDE SEQUENCE [LARGE SCALE GENOMIC DNA]</scope>
</reference>
<evidence type="ECO:0000256" key="5">
    <source>
        <dbReference type="ARBA" id="ARBA00023136"/>
    </source>
</evidence>
<evidence type="ECO:0000313" key="10">
    <source>
        <dbReference type="EMBL" id="PCI76731.1"/>
    </source>
</evidence>
<protein>
    <recommendedName>
        <fullName evidence="12">ABC transporter permease</fullName>
    </recommendedName>
</protein>
<evidence type="ECO:0000256" key="1">
    <source>
        <dbReference type="ARBA" id="ARBA00004651"/>
    </source>
</evidence>
<feature type="transmembrane region" description="Helical" evidence="7">
    <location>
        <begin position="779"/>
        <end position="801"/>
    </location>
</feature>
<evidence type="ECO:0000259" key="9">
    <source>
        <dbReference type="Pfam" id="PF12704"/>
    </source>
</evidence>
<dbReference type="GO" id="GO:0022857">
    <property type="term" value="F:transmembrane transporter activity"/>
    <property type="evidence" value="ECO:0007669"/>
    <property type="project" value="TreeGrafter"/>
</dbReference>
<proteinExistence type="inferred from homology"/>
<evidence type="ECO:0000256" key="2">
    <source>
        <dbReference type="ARBA" id="ARBA00022475"/>
    </source>
</evidence>
<accession>A0A2A4X360</accession>
<dbReference type="GO" id="GO:0005886">
    <property type="term" value="C:plasma membrane"/>
    <property type="evidence" value="ECO:0007669"/>
    <property type="project" value="UniProtKB-SubCell"/>
</dbReference>
<feature type="transmembrane region" description="Helical" evidence="7">
    <location>
        <begin position="748"/>
        <end position="773"/>
    </location>
</feature>
<evidence type="ECO:0000256" key="3">
    <source>
        <dbReference type="ARBA" id="ARBA00022692"/>
    </source>
</evidence>
<feature type="domain" description="MacB-like periplasmic core" evidence="9">
    <location>
        <begin position="437"/>
        <end position="660"/>
    </location>
</feature>
<keyword evidence="2" id="KW-1003">Cell membrane</keyword>
<dbReference type="InterPro" id="IPR050250">
    <property type="entry name" value="Macrolide_Exporter_MacB"/>
</dbReference>
<name>A0A2A4X360_9GAMM</name>
<sequence>MTTLSDANYSLRLLLKTPGFSGICLVVIVLGLTVILSIYSLLYEVRYKDLPFPGGDRFVALKASDKNTGIDLGEFVSNAHVYNAIRANVTGFEVFGGFQQEAIAISDDESIVAVSSASITPNLLHSTSVLPIMGRLFDDDDAIPGAPETALISFQLWQNYYNADSEIIGKQSRINGSPRTIIGVMPEGFAYPIAHNIWVPLSVPESAAIEDESHRIVIAGVLTEDSNLNAINNEIDSVLARLAEEMPSKYGNIKADVSAHALVWIGGVGGIGTALFVVTGLVLSLICLNLATLLFVRANSRRQELAIRNALGASRGQIVLQILLESLILCIAGMLAALMLSNLLLTAIENGLTSLMANSSVDALPFWFELGIGNNSILVASVLTAVVWLVSGSYAAFSASGKDLNQILESGSKGATGSKQGRTAKVVVGFEIVFSCFLLILCGLLLLSTNNMQNTEFGGSSEGLSVATYELVTTAYESPQSRLRYIQNLEQELLALGSVEEVSFTTAIPGWVSDEFPSFALEDRDVRLDDRYPRQGVVWVAGNYFDLLNIELLQGRYFSGNDNTDSLPTVIVDQLFAENMWPGESAIGKRVQLDPDSNDVSQWLTIVGVVPHILQGDPIAGQKTQSTFYRPVYQETPIRVQLVAKHTSDFSLAEFRQQLATAGTRVDRDIPFDSAQRLVDAQRIGITLQGAIGRIFGGIAITTFVLAIIGIYAVISRSITQRTSEIGIRRALGSSAGSVIRIFVTQGVLFLVVGILVGGGAAILVSTVLTAVYDDLLSWLVPVFLVVTGTIGAMIFLASYVPARTAVRMEPGDALRYE</sequence>
<dbReference type="InterPro" id="IPR025857">
    <property type="entry name" value="MacB_PCD"/>
</dbReference>
<comment type="similarity">
    <text evidence="6">Belongs to the ABC-4 integral membrane protein family.</text>
</comment>
<dbReference type="InterPro" id="IPR003838">
    <property type="entry name" value="ABC3_permease_C"/>
</dbReference>
<evidence type="ECO:0000256" key="7">
    <source>
        <dbReference type="SAM" id="Phobius"/>
    </source>
</evidence>
<dbReference type="AlphaFoldDB" id="A0A2A4X360"/>
<feature type="domain" description="ABC3 transporter permease C-terminal" evidence="8">
    <location>
        <begin position="277"/>
        <end position="396"/>
    </location>
</feature>
<evidence type="ECO:0000313" key="11">
    <source>
        <dbReference type="Proteomes" id="UP000218767"/>
    </source>
</evidence>
<evidence type="ECO:0000256" key="4">
    <source>
        <dbReference type="ARBA" id="ARBA00022989"/>
    </source>
</evidence>
<organism evidence="10 11">
    <name type="scientific">SAR86 cluster bacterium</name>
    <dbReference type="NCBI Taxonomy" id="2030880"/>
    <lineage>
        <taxon>Bacteria</taxon>
        <taxon>Pseudomonadati</taxon>
        <taxon>Pseudomonadota</taxon>
        <taxon>Gammaproteobacteria</taxon>
        <taxon>SAR86 cluster</taxon>
    </lineage>
</organism>
<dbReference type="PANTHER" id="PTHR30572">
    <property type="entry name" value="MEMBRANE COMPONENT OF TRANSPORTER-RELATED"/>
    <property type="match status" value="1"/>
</dbReference>
<comment type="caution">
    <text evidence="10">The sequence shown here is derived from an EMBL/GenBank/DDBJ whole genome shotgun (WGS) entry which is preliminary data.</text>
</comment>
<feature type="transmembrane region" description="Helical" evidence="7">
    <location>
        <begin position="318"/>
        <end position="340"/>
    </location>
</feature>
<feature type="transmembrane region" description="Helical" evidence="7">
    <location>
        <begin position="281"/>
        <end position="298"/>
    </location>
</feature>
<feature type="domain" description="MacB-like periplasmic core" evidence="9">
    <location>
        <begin position="22"/>
        <end position="237"/>
    </location>
</feature>
<evidence type="ECO:0000259" key="8">
    <source>
        <dbReference type="Pfam" id="PF02687"/>
    </source>
</evidence>
<dbReference type="Pfam" id="PF12704">
    <property type="entry name" value="MacB_PCD"/>
    <property type="match status" value="2"/>
</dbReference>
<comment type="subcellular location">
    <subcellularLocation>
        <location evidence="1">Cell membrane</location>
        <topology evidence="1">Multi-pass membrane protein</topology>
    </subcellularLocation>
</comment>
<feature type="transmembrane region" description="Helical" evidence="7">
    <location>
        <begin position="426"/>
        <end position="447"/>
    </location>
</feature>
<feature type="transmembrane region" description="Helical" evidence="7">
    <location>
        <begin position="377"/>
        <end position="397"/>
    </location>
</feature>
<gene>
    <name evidence="10" type="ORF">COB20_09865</name>
</gene>
<feature type="transmembrane region" description="Helical" evidence="7">
    <location>
        <begin position="695"/>
        <end position="715"/>
    </location>
</feature>